<evidence type="ECO:0000313" key="3">
    <source>
        <dbReference type="Proteomes" id="UP001390339"/>
    </source>
</evidence>
<feature type="region of interest" description="Disordered" evidence="1">
    <location>
        <begin position="57"/>
        <end position="77"/>
    </location>
</feature>
<reference evidence="2 3" key="1">
    <citation type="journal article" date="2024" name="IMA Fungus">
        <title>Apiospora arundinis, a panoply of carbohydrate-active enzymes and secondary metabolites.</title>
        <authorList>
            <person name="Sorensen T."/>
            <person name="Petersen C."/>
            <person name="Muurmann A.T."/>
            <person name="Christiansen J.V."/>
            <person name="Brundto M.L."/>
            <person name="Overgaard C.K."/>
            <person name="Boysen A.T."/>
            <person name="Wollenberg R.D."/>
            <person name="Larsen T.O."/>
            <person name="Sorensen J.L."/>
            <person name="Nielsen K.L."/>
            <person name="Sondergaard T.E."/>
        </authorList>
    </citation>
    <scope>NUCLEOTIDE SEQUENCE [LARGE SCALE GENOMIC DNA]</scope>
    <source>
        <strain evidence="2 3">AAU 773</strain>
    </source>
</reference>
<protein>
    <submittedName>
        <fullName evidence="2">Acyl-CoA N-acyltransferase</fullName>
    </submittedName>
</protein>
<dbReference type="Gene3D" id="3.40.630.30">
    <property type="match status" value="1"/>
</dbReference>
<gene>
    <name evidence="2" type="ORF">PGQ11_005752</name>
</gene>
<accession>A0ABR2JCD6</accession>
<proteinExistence type="predicted"/>
<dbReference type="PANTHER" id="PTHR42791:SF1">
    <property type="entry name" value="N-ACETYLTRANSFERASE DOMAIN-CONTAINING PROTEIN"/>
    <property type="match status" value="1"/>
</dbReference>
<sequence>MAETTKEKTAWRIETPTAADVPRIVDVQWDAQSSARMQSLFPHTASGRRYSERDYLRNVTTPRRPAPAGGDGLPPPETLMRVVRDSDSGEVVSFGLWRHVRPEDDWRWQAMWSPFDDIPDMSYEVAEGVFGPARRVHRLVMEGREHLMLEILATRATHQARGIGTALTEWGNAYADERGLPTFLLASAQGKSVYEKVGFAVRDLSDFTGEKPVSIPMVRPEKQ</sequence>
<name>A0ABR2JCD6_9PEZI</name>
<evidence type="ECO:0000313" key="2">
    <source>
        <dbReference type="EMBL" id="KAK8875238.1"/>
    </source>
</evidence>
<dbReference type="PANTHER" id="PTHR42791">
    <property type="entry name" value="GNAT FAMILY ACETYLTRANSFERASE"/>
    <property type="match status" value="1"/>
</dbReference>
<dbReference type="EMBL" id="JAPCWZ010000003">
    <property type="protein sequence ID" value="KAK8875238.1"/>
    <property type="molecule type" value="Genomic_DNA"/>
</dbReference>
<organism evidence="2 3">
    <name type="scientific">Apiospora arundinis</name>
    <dbReference type="NCBI Taxonomy" id="335852"/>
    <lineage>
        <taxon>Eukaryota</taxon>
        <taxon>Fungi</taxon>
        <taxon>Dikarya</taxon>
        <taxon>Ascomycota</taxon>
        <taxon>Pezizomycotina</taxon>
        <taxon>Sordariomycetes</taxon>
        <taxon>Xylariomycetidae</taxon>
        <taxon>Amphisphaeriales</taxon>
        <taxon>Apiosporaceae</taxon>
        <taxon>Apiospora</taxon>
    </lineage>
</organism>
<evidence type="ECO:0000256" key="1">
    <source>
        <dbReference type="SAM" id="MobiDB-lite"/>
    </source>
</evidence>
<dbReference type="InterPro" id="IPR052523">
    <property type="entry name" value="Trichothecene_AcTrans"/>
</dbReference>
<keyword evidence="3" id="KW-1185">Reference proteome</keyword>
<dbReference type="InterPro" id="IPR016181">
    <property type="entry name" value="Acyl_CoA_acyltransferase"/>
</dbReference>
<dbReference type="SUPFAM" id="SSF55729">
    <property type="entry name" value="Acyl-CoA N-acyltransferases (Nat)"/>
    <property type="match status" value="1"/>
</dbReference>
<dbReference type="Proteomes" id="UP001390339">
    <property type="component" value="Unassembled WGS sequence"/>
</dbReference>
<comment type="caution">
    <text evidence="2">The sequence shown here is derived from an EMBL/GenBank/DDBJ whole genome shotgun (WGS) entry which is preliminary data.</text>
</comment>